<name>A0A4U1BD62_9GAMM</name>
<evidence type="ECO:0000313" key="1">
    <source>
        <dbReference type="EMBL" id="TKB48672.1"/>
    </source>
</evidence>
<keyword evidence="2" id="KW-1185">Reference proteome</keyword>
<organism evidence="1 2">
    <name type="scientific">Ferrimonas sediminicola</name>
    <dbReference type="NCBI Taxonomy" id="2569538"/>
    <lineage>
        <taxon>Bacteria</taxon>
        <taxon>Pseudomonadati</taxon>
        <taxon>Pseudomonadota</taxon>
        <taxon>Gammaproteobacteria</taxon>
        <taxon>Alteromonadales</taxon>
        <taxon>Ferrimonadaceae</taxon>
        <taxon>Ferrimonas</taxon>
    </lineage>
</organism>
<accession>A0A4U1BD62</accession>
<dbReference type="RefSeq" id="WP_136853349.1">
    <property type="nucleotide sequence ID" value="NZ_SWCI01000006.1"/>
</dbReference>
<dbReference type="OrthoDB" id="5368544at2"/>
<evidence type="ECO:0008006" key="3">
    <source>
        <dbReference type="Google" id="ProtNLM"/>
    </source>
</evidence>
<sequence>MTHCGATGAHWLLLWLAMLVAWPARAGYVLITLNDSMPAISESKARMLYLGKLKSLDSFGRVELVDFPEGSVHKQAFYQSFLNKSLPQINSRWAQLAFSGKGKPPESLVEASEQAVLAWLAHHPRGIAYVPRSMVPRGARILLDIEQGVDR</sequence>
<comment type="caution">
    <text evidence="1">The sequence shown here is derived from an EMBL/GenBank/DDBJ whole genome shotgun (WGS) entry which is preliminary data.</text>
</comment>
<gene>
    <name evidence="1" type="ORF">FCL40_10975</name>
</gene>
<protein>
    <recommendedName>
        <fullName evidence="3">Phosphate ABC transporter substrate-binding protein</fullName>
    </recommendedName>
</protein>
<dbReference type="AlphaFoldDB" id="A0A4U1BD62"/>
<reference evidence="1 2" key="1">
    <citation type="submission" date="2019-04" db="EMBL/GenBank/DDBJ databases">
        <authorList>
            <person name="Hwang J.C."/>
        </authorList>
    </citation>
    <scope>NUCLEOTIDE SEQUENCE [LARGE SCALE GENOMIC DNA]</scope>
    <source>
        <strain evidence="1 2">IMCC35001</strain>
    </source>
</reference>
<evidence type="ECO:0000313" key="2">
    <source>
        <dbReference type="Proteomes" id="UP000305674"/>
    </source>
</evidence>
<proteinExistence type="predicted"/>
<dbReference type="Proteomes" id="UP000305674">
    <property type="component" value="Unassembled WGS sequence"/>
</dbReference>
<dbReference type="EMBL" id="SWCI01000006">
    <property type="protein sequence ID" value="TKB48672.1"/>
    <property type="molecule type" value="Genomic_DNA"/>
</dbReference>